<feature type="domain" description="Nudix hydrolase" evidence="3">
    <location>
        <begin position="22"/>
        <end position="156"/>
    </location>
</feature>
<protein>
    <submittedName>
        <fullName evidence="4">NUDIX hydrolase</fullName>
    </submittedName>
</protein>
<dbReference type="Proteomes" id="UP001500552">
    <property type="component" value="Unassembled WGS sequence"/>
</dbReference>
<keyword evidence="5" id="KW-1185">Reference proteome</keyword>
<dbReference type="PROSITE" id="PS00893">
    <property type="entry name" value="NUDIX_BOX"/>
    <property type="match status" value="1"/>
</dbReference>
<dbReference type="CDD" id="cd03673">
    <property type="entry name" value="NUDIX_Ap6A_hydrolase"/>
    <property type="match status" value="1"/>
</dbReference>
<dbReference type="PANTHER" id="PTHR21340:SF0">
    <property type="entry name" value="BIS(5'-NUCLEOSYL)-TETRAPHOSPHATASE [ASYMMETRICAL]"/>
    <property type="match status" value="1"/>
</dbReference>
<comment type="caution">
    <text evidence="4">The sequence shown here is derived from an EMBL/GenBank/DDBJ whole genome shotgun (WGS) entry which is preliminary data.</text>
</comment>
<reference evidence="5" key="1">
    <citation type="journal article" date="2019" name="Int. J. Syst. Evol. Microbiol.">
        <title>The Global Catalogue of Microorganisms (GCM) 10K type strain sequencing project: providing services to taxonomists for standard genome sequencing and annotation.</title>
        <authorList>
            <consortium name="The Broad Institute Genomics Platform"/>
            <consortium name="The Broad Institute Genome Sequencing Center for Infectious Disease"/>
            <person name="Wu L."/>
            <person name="Ma J."/>
        </authorList>
    </citation>
    <scope>NUCLEOTIDE SEQUENCE [LARGE SCALE GENOMIC DNA]</scope>
    <source>
        <strain evidence="5">JCM 17926</strain>
    </source>
</reference>
<sequence length="169" mass="19076">MLPMTKPQQLSLFPQGPKLPVVNQVSSGGVAFRIGAAGVEVALISVDPEERWQLPKGLVDAGETPEITAVREVREEAGIETELLQKIETIDYWYVGDQGRQRVRFHKFVHFFLLRYIAGQVSDHDREVNEARWVPAEQAKELLTFKSERQALEKATELMKALPSHRGSL</sequence>
<accession>A0ABP8LNI6</accession>
<dbReference type="PANTHER" id="PTHR21340">
    <property type="entry name" value="DIADENOSINE 5,5-P1,P4-TETRAPHOSPHATE PYROPHOSPHOHYDROLASE MUTT"/>
    <property type="match status" value="1"/>
</dbReference>
<proteinExistence type="inferred from homology"/>
<dbReference type="InterPro" id="IPR020476">
    <property type="entry name" value="Nudix_hydrolase"/>
</dbReference>
<name>A0ABP8LNI6_9BACT</name>
<dbReference type="PROSITE" id="PS51462">
    <property type="entry name" value="NUDIX"/>
    <property type="match status" value="1"/>
</dbReference>
<dbReference type="InterPro" id="IPR051325">
    <property type="entry name" value="Nudix_hydrolase_domain"/>
</dbReference>
<evidence type="ECO:0000259" key="3">
    <source>
        <dbReference type="PROSITE" id="PS51462"/>
    </source>
</evidence>
<dbReference type="Gene3D" id="3.90.79.10">
    <property type="entry name" value="Nucleoside Triphosphate Pyrophosphohydrolase"/>
    <property type="match status" value="1"/>
</dbReference>
<gene>
    <name evidence="4" type="ORF">GCM10023188_22140</name>
</gene>
<evidence type="ECO:0000256" key="1">
    <source>
        <dbReference type="ARBA" id="ARBA00022801"/>
    </source>
</evidence>
<dbReference type="InterPro" id="IPR015797">
    <property type="entry name" value="NUDIX_hydrolase-like_dom_sf"/>
</dbReference>
<dbReference type="PRINTS" id="PR00502">
    <property type="entry name" value="NUDIXFAMILY"/>
</dbReference>
<organism evidence="4 5">
    <name type="scientific">Pontibacter saemangeumensis</name>
    <dbReference type="NCBI Taxonomy" id="1084525"/>
    <lineage>
        <taxon>Bacteria</taxon>
        <taxon>Pseudomonadati</taxon>
        <taxon>Bacteroidota</taxon>
        <taxon>Cytophagia</taxon>
        <taxon>Cytophagales</taxon>
        <taxon>Hymenobacteraceae</taxon>
        <taxon>Pontibacter</taxon>
    </lineage>
</organism>
<dbReference type="InterPro" id="IPR020084">
    <property type="entry name" value="NUDIX_hydrolase_CS"/>
</dbReference>
<dbReference type="SUPFAM" id="SSF55811">
    <property type="entry name" value="Nudix"/>
    <property type="match status" value="1"/>
</dbReference>
<evidence type="ECO:0000256" key="2">
    <source>
        <dbReference type="RuleBase" id="RU003476"/>
    </source>
</evidence>
<dbReference type="InterPro" id="IPR000086">
    <property type="entry name" value="NUDIX_hydrolase_dom"/>
</dbReference>
<dbReference type="Pfam" id="PF00293">
    <property type="entry name" value="NUDIX"/>
    <property type="match status" value="1"/>
</dbReference>
<evidence type="ECO:0000313" key="5">
    <source>
        <dbReference type="Proteomes" id="UP001500552"/>
    </source>
</evidence>
<dbReference type="EMBL" id="BAABHC010000014">
    <property type="protein sequence ID" value="GAA4433099.1"/>
    <property type="molecule type" value="Genomic_DNA"/>
</dbReference>
<evidence type="ECO:0000313" key="4">
    <source>
        <dbReference type="EMBL" id="GAA4433099.1"/>
    </source>
</evidence>
<comment type="similarity">
    <text evidence="2">Belongs to the Nudix hydrolase family.</text>
</comment>
<keyword evidence="1 2" id="KW-0378">Hydrolase</keyword>
<dbReference type="GO" id="GO:0016787">
    <property type="term" value="F:hydrolase activity"/>
    <property type="evidence" value="ECO:0007669"/>
    <property type="project" value="UniProtKB-KW"/>
</dbReference>